<sequence>MKPKNIQGIPHQKSGGFHDTESIRQYNINEIDAKFSILKERLFSINKWKKYCGKTSSEFRHFSKSGEPIDRIPQMGDLIRIGIPGPGSKEANGYDWVKITNIMHRKRDQYESYLILCRPTKVPGQHARHIAHFYSHSATSAFMIEKDGNMLKAGIYGRNEKPNFNATFIDKIRNLIIALGGIFGFSKIQWKVLTEGLLDFK</sequence>
<evidence type="ECO:0000313" key="2">
    <source>
        <dbReference type="Proteomes" id="UP000198869"/>
    </source>
</evidence>
<dbReference type="RefSeq" id="WP_089855293.1">
    <property type="nucleotide sequence ID" value="NZ_FNDW01000002.1"/>
</dbReference>
<evidence type="ECO:0000313" key="1">
    <source>
        <dbReference type="EMBL" id="SDH84262.1"/>
    </source>
</evidence>
<accession>A0A1G8FQ15</accession>
<keyword evidence="2" id="KW-1185">Reference proteome</keyword>
<dbReference type="Proteomes" id="UP000198869">
    <property type="component" value="Unassembled WGS sequence"/>
</dbReference>
<protein>
    <submittedName>
        <fullName evidence="1">Uncharacterized protein</fullName>
    </submittedName>
</protein>
<organism evidence="1 2">
    <name type="scientific">Chryseobacterium taeanense</name>
    <dbReference type="NCBI Taxonomy" id="311334"/>
    <lineage>
        <taxon>Bacteria</taxon>
        <taxon>Pseudomonadati</taxon>
        <taxon>Bacteroidota</taxon>
        <taxon>Flavobacteriia</taxon>
        <taxon>Flavobacteriales</taxon>
        <taxon>Weeksellaceae</taxon>
        <taxon>Chryseobacterium group</taxon>
        <taxon>Chryseobacterium</taxon>
    </lineage>
</organism>
<name>A0A1G8FQ15_9FLAO</name>
<gene>
    <name evidence="1" type="ORF">SAMN05421846_102231</name>
</gene>
<dbReference type="EMBL" id="FNDW01000002">
    <property type="protein sequence ID" value="SDH84262.1"/>
    <property type="molecule type" value="Genomic_DNA"/>
</dbReference>
<dbReference type="STRING" id="311334.SAMN05421846_102231"/>
<dbReference type="OrthoDB" id="947646at2"/>
<reference evidence="2" key="1">
    <citation type="submission" date="2016-10" db="EMBL/GenBank/DDBJ databases">
        <authorList>
            <person name="Varghese N."/>
            <person name="Submissions S."/>
        </authorList>
    </citation>
    <scope>NUCLEOTIDE SEQUENCE [LARGE SCALE GENOMIC DNA]</scope>
    <source>
        <strain evidence="2">DSM 17071</strain>
    </source>
</reference>
<proteinExistence type="predicted"/>
<dbReference type="AlphaFoldDB" id="A0A1G8FQ15"/>